<gene>
    <name evidence="3" type="ORF">NT6N_05490</name>
</gene>
<dbReference type="PANTHER" id="PTHR34599">
    <property type="entry name" value="PEROXIDASE-RELATED"/>
    <property type="match status" value="1"/>
</dbReference>
<proteinExistence type="predicted"/>
<dbReference type="InterPro" id="IPR052559">
    <property type="entry name" value="V-haloperoxidase"/>
</dbReference>
<dbReference type="InterPro" id="IPR036938">
    <property type="entry name" value="PAP2/HPO_sf"/>
</dbReference>
<dbReference type="CDD" id="cd03398">
    <property type="entry name" value="PAP2_haloperoxidase"/>
    <property type="match status" value="1"/>
</dbReference>
<organism evidence="3">
    <name type="scientific">Oceaniferula spumae</name>
    <dbReference type="NCBI Taxonomy" id="2979115"/>
    <lineage>
        <taxon>Bacteria</taxon>
        <taxon>Pseudomonadati</taxon>
        <taxon>Verrucomicrobiota</taxon>
        <taxon>Verrucomicrobiia</taxon>
        <taxon>Verrucomicrobiales</taxon>
        <taxon>Verrucomicrobiaceae</taxon>
        <taxon>Oceaniferula</taxon>
    </lineage>
</organism>
<dbReference type="Pfam" id="PF21167">
    <property type="entry name" value="DUF6851"/>
    <property type="match status" value="1"/>
</dbReference>
<dbReference type="InterPro" id="IPR049283">
    <property type="entry name" value="DUF6851"/>
</dbReference>
<dbReference type="GO" id="GO:0004601">
    <property type="term" value="F:peroxidase activity"/>
    <property type="evidence" value="ECO:0007669"/>
    <property type="project" value="InterPro"/>
</dbReference>
<feature type="region of interest" description="Disordered" evidence="1">
    <location>
        <begin position="268"/>
        <end position="291"/>
    </location>
</feature>
<evidence type="ECO:0000256" key="1">
    <source>
        <dbReference type="SAM" id="MobiDB-lite"/>
    </source>
</evidence>
<dbReference type="Gene3D" id="1.10.606.10">
    <property type="entry name" value="Vanadium-containing Chloroperoxidase, domain 2"/>
    <property type="match status" value="1"/>
</dbReference>
<dbReference type="SUPFAM" id="SSF48317">
    <property type="entry name" value="Acid phosphatase/Vanadium-dependent haloperoxidase"/>
    <property type="match status" value="1"/>
</dbReference>
<feature type="domain" description="DUF6851" evidence="2">
    <location>
        <begin position="43"/>
        <end position="182"/>
    </location>
</feature>
<accession>A0AAT9FHL1</accession>
<dbReference type="AlphaFoldDB" id="A0AAT9FHL1"/>
<sequence length="662" mass="71265">MGDGAVLRAGSIAQEWNEQCLEAIRVDFPAPTVHARNLYHLSAAMYDAWAAYSPTAVGVFHNETATAADIEAARHEAISYAAYWVLITRYSESTNAEITEDALETLMASLGYPTGSPVSTGNSPQAVGTRAAIAVLIAGNSDQSNESDLYVDDFTGYQPFNEPLDLAGPGTGTLADPNRWQPLKFEVAMTQNGQTTSATQVFVGSHWGYVTPFALSGEVVDGVYTSIDPGPPPFLGGAGDEDYKQYAMEVIRYSSFLDPTNPDQIDISPGAHGNNPLGTNDGIGHPNNPVTGQPYAQNLVKHADYGRVVAEFWADGPHSETPPGHWNVLANEIKNHPNFSRKLQGVGPELGELEWDVKLYLALNAALHDSAIATWGVKAYYDYVRPITAIRHLGFLGQSSDSNQPNYHPSGLPLEPGVVELVTAASSQPGERHEGLPVGQLVIKAWLGEPEHPDSQAGGVGWMLADNWKPYQRSTFVTPAFAGYVSGHSTFSRAAAEVLTVFTGSAYFPGGLGTHTVQAGDLEFEVGPATDVTLQWATYYDAADQAGISRLYGGIHVAADDGPGRIVGSKVGKAAVAKALLYENGEILDDFKCEVVVDGNERTIKWNCIPGYIYQVQWSDSLDDESFQNLTTPQTYSDASATVVDSTATDGHRFYRVRRQAP</sequence>
<dbReference type="EMBL" id="AP026866">
    <property type="protein sequence ID" value="BDS05509.1"/>
    <property type="molecule type" value="Genomic_DNA"/>
</dbReference>
<evidence type="ECO:0000259" key="2">
    <source>
        <dbReference type="Pfam" id="PF21167"/>
    </source>
</evidence>
<name>A0AAT9FHL1_9BACT</name>
<dbReference type="PANTHER" id="PTHR34599:SF2">
    <property type="entry name" value="TRAF-TYPE DOMAIN-CONTAINING PROTEIN"/>
    <property type="match status" value="1"/>
</dbReference>
<protein>
    <recommendedName>
        <fullName evidence="2">DUF6851 domain-containing protein</fullName>
    </recommendedName>
</protein>
<reference evidence="3" key="1">
    <citation type="submission" date="2024-07" db="EMBL/GenBank/DDBJ databases">
        <title>Complete genome sequence of Verrucomicrobiaceae bacterium NT6N.</title>
        <authorList>
            <person name="Huang C."/>
            <person name="Takami H."/>
            <person name="Hamasaki K."/>
        </authorList>
    </citation>
    <scope>NUCLEOTIDE SEQUENCE</scope>
    <source>
        <strain evidence="3">NT6N</strain>
    </source>
</reference>
<dbReference type="InterPro" id="IPR016119">
    <property type="entry name" value="Br/Cl_peroxidase_C"/>
</dbReference>
<evidence type="ECO:0000313" key="3">
    <source>
        <dbReference type="EMBL" id="BDS05509.1"/>
    </source>
</evidence>
<dbReference type="KEGG" id="osu:NT6N_05490"/>